<comment type="similarity">
    <text evidence="2">Belongs to the AzlC family.</text>
</comment>
<dbReference type="InterPro" id="IPR011606">
    <property type="entry name" value="Brnchd-chn_aa_trnsp_permease"/>
</dbReference>
<sequence>MDSELTFKSGLKDVLPTTFGYIGIGLAFGIVGKTSGLSILAILMMSLMVYAGSLQFVIAGMLAANSPILGIVFAGFLINLRFMLMSTSMAQYFKKESLLQNILLGSLLTDETFALGMNKINYTDRKLNPVWLHTANIISYLVWAAASVVGGLIGNLIPDPNRLGVDFALVAMFIGLLYLQVISDRSKKLSLQLSVILFVLVAFYISLMFMSSNFAILLVTVLGCLFGMVLERWK</sequence>
<organism evidence="9 10">
    <name type="scientific">Pediococcus argentinicus</name>
    <dbReference type="NCBI Taxonomy" id="480391"/>
    <lineage>
        <taxon>Bacteria</taxon>
        <taxon>Bacillati</taxon>
        <taxon>Bacillota</taxon>
        <taxon>Bacilli</taxon>
        <taxon>Lactobacillales</taxon>
        <taxon>Lactobacillaceae</taxon>
        <taxon>Pediococcus</taxon>
    </lineage>
</organism>
<dbReference type="PANTHER" id="PTHR34979">
    <property type="entry name" value="INNER MEMBRANE PROTEIN YGAZ"/>
    <property type="match status" value="1"/>
</dbReference>
<comment type="caution">
    <text evidence="9">The sequence shown here is derived from an EMBL/GenBank/DDBJ whole genome shotgun (WGS) entry which is preliminary data.</text>
</comment>
<feature type="transmembrane region" description="Helical" evidence="8">
    <location>
        <begin position="189"/>
        <end position="207"/>
    </location>
</feature>
<accession>A0A0R2NBK1</accession>
<evidence type="ECO:0000256" key="8">
    <source>
        <dbReference type="SAM" id="Phobius"/>
    </source>
</evidence>
<dbReference type="GO" id="GO:1903785">
    <property type="term" value="P:L-valine transmembrane transport"/>
    <property type="evidence" value="ECO:0007669"/>
    <property type="project" value="TreeGrafter"/>
</dbReference>
<feature type="transmembrane region" description="Helical" evidence="8">
    <location>
        <begin position="56"/>
        <end position="78"/>
    </location>
</feature>
<evidence type="ECO:0000256" key="1">
    <source>
        <dbReference type="ARBA" id="ARBA00004651"/>
    </source>
</evidence>
<keyword evidence="7 8" id="KW-0472">Membrane</keyword>
<reference evidence="9 10" key="1">
    <citation type="journal article" date="2015" name="Genome Announc.">
        <title>Expanding the biotechnology potential of lactobacilli through comparative genomics of 213 strains and associated genera.</title>
        <authorList>
            <person name="Sun Z."/>
            <person name="Harris H.M."/>
            <person name="McCann A."/>
            <person name="Guo C."/>
            <person name="Argimon S."/>
            <person name="Zhang W."/>
            <person name="Yang X."/>
            <person name="Jeffery I.B."/>
            <person name="Cooney J.C."/>
            <person name="Kagawa T.F."/>
            <person name="Liu W."/>
            <person name="Song Y."/>
            <person name="Salvetti E."/>
            <person name="Wrobel A."/>
            <person name="Rasinkangas P."/>
            <person name="Parkhill J."/>
            <person name="Rea M.C."/>
            <person name="O'Sullivan O."/>
            <person name="Ritari J."/>
            <person name="Douillard F.P."/>
            <person name="Paul Ross R."/>
            <person name="Yang R."/>
            <person name="Briner A.E."/>
            <person name="Felis G.E."/>
            <person name="de Vos W.M."/>
            <person name="Barrangou R."/>
            <person name="Klaenhammer T.R."/>
            <person name="Caufield P.W."/>
            <person name="Cui Y."/>
            <person name="Zhang H."/>
            <person name="O'Toole P.W."/>
        </authorList>
    </citation>
    <scope>NUCLEOTIDE SEQUENCE [LARGE SCALE GENOMIC DNA]</scope>
    <source>
        <strain evidence="9 10">DSM 23026</strain>
    </source>
</reference>
<keyword evidence="6 8" id="KW-1133">Transmembrane helix</keyword>
<comment type="subcellular location">
    <subcellularLocation>
        <location evidence="1">Cell membrane</location>
        <topology evidence="1">Multi-pass membrane protein</topology>
    </subcellularLocation>
</comment>
<feature type="transmembrane region" description="Helical" evidence="8">
    <location>
        <begin position="20"/>
        <end position="44"/>
    </location>
</feature>
<dbReference type="AlphaFoldDB" id="A0A0R2NBK1"/>
<evidence type="ECO:0000313" key="10">
    <source>
        <dbReference type="Proteomes" id="UP000051249"/>
    </source>
</evidence>
<proteinExistence type="inferred from homology"/>
<feature type="transmembrane region" description="Helical" evidence="8">
    <location>
        <begin position="213"/>
        <end position="230"/>
    </location>
</feature>
<evidence type="ECO:0000256" key="7">
    <source>
        <dbReference type="ARBA" id="ARBA00023136"/>
    </source>
</evidence>
<dbReference type="RefSeq" id="WP_057800452.1">
    <property type="nucleotide sequence ID" value="NZ_BJZZ01000050.1"/>
</dbReference>
<evidence type="ECO:0000313" key="9">
    <source>
        <dbReference type="EMBL" id="KRO21600.1"/>
    </source>
</evidence>
<dbReference type="GO" id="GO:0005886">
    <property type="term" value="C:plasma membrane"/>
    <property type="evidence" value="ECO:0007669"/>
    <property type="project" value="UniProtKB-SubCell"/>
</dbReference>
<evidence type="ECO:0000256" key="4">
    <source>
        <dbReference type="ARBA" id="ARBA00022475"/>
    </source>
</evidence>
<dbReference type="PANTHER" id="PTHR34979:SF1">
    <property type="entry name" value="INNER MEMBRANE PROTEIN YGAZ"/>
    <property type="match status" value="1"/>
</dbReference>
<feature type="transmembrane region" description="Helical" evidence="8">
    <location>
        <begin position="163"/>
        <end position="182"/>
    </location>
</feature>
<dbReference type="EMBL" id="JQCQ01000047">
    <property type="protein sequence ID" value="KRO21600.1"/>
    <property type="molecule type" value="Genomic_DNA"/>
</dbReference>
<keyword evidence="3" id="KW-0813">Transport</keyword>
<keyword evidence="10" id="KW-1185">Reference proteome</keyword>
<dbReference type="Proteomes" id="UP000051249">
    <property type="component" value="Unassembled WGS sequence"/>
</dbReference>
<evidence type="ECO:0000256" key="3">
    <source>
        <dbReference type="ARBA" id="ARBA00022448"/>
    </source>
</evidence>
<dbReference type="OrthoDB" id="3177005at2"/>
<protein>
    <submittedName>
        <fullName evidence="9">Amino acid transport protein</fullName>
    </submittedName>
</protein>
<evidence type="ECO:0000256" key="5">
    <source>
        <dbReference type="ARBA" id="ARBA00022692"/>
    </source>
</evidence>
<dbReference type="PATRIC" id="fig|480391.4.peg.1376"/>
<keyword evidence="5 8" id="KW-0812">Transmembrane</keyword>
<name>A0A0R2NBK1_9LACO</name>
<feature type="transmembrane region" description="Helical" evidence="8">
    <location>
        <begin position="137"/>
        <end position="157"/>
    </location>
</feature>
<keyword evidence="4" id="KW-1003">Cell membrane</keyword>
<gene>
    <name evidence="9" type="ORF">IV88_GL001352</name>
</gene>
<evidence type="ECO:0000256" key="6">
    <source>
        <dbReference type="ARBA" id="ARBA00022989"/>
    </source>
</evidence>
<dbReference type="Pfam" id="PF03591">
    <property type="entry name" value="AzlC"/>
    <property type="match status" value="1"/>
</dbReference>
<evidence type="ECO:0000256" key="2">
    <source>
        <dbReference type="ARBA" id="ARBA00010735"/>
    </source>
</evidence>